<evidence type="ECO:0000256" key="2">
    <source>
        <dbReference type="ARBA" id="ARBA00022448"/>
    </source>
</evidence>
<feature type="transmembrane region" description="Helical" evidence="7">
    <location>
        <begin position="105"/>
        <end position="129"/>
    </location>
</feature>
<dbReference type="Proteomes" id="UP000187550">
    <property type="component" value="Unassembled WGS sequence"/>
</dbReference>
<dbReference type="PIRSF" id="PIRSF006060">
    <property type="entry name" value="AA_transporter"/>
    <property type="match status" value="1"/>
</dbReference>
<dbReference type="GO" id="GO:0055085">
    <property type="term" value="P:transmembrane transport"/>
    <property type="evidence" value="ECO:0007669"/>
    <property type="project" value="InterPro"/>
</dbReference>
<keyword evidence="3 7" id="KW-0812">Transmembrane</keyword>
<evidence type="ECO:0000256" key="5">
    <source>
        <dbReference type="ARBA" id="ARBA00022989"/>
    </source>
</evidence>
<dbReference type="InterPro" id="IPR004840">
    <property type="entry name" value="Amino_acid_permease_CS"/>
</dbReference>
<dbReference type="Pfam" id="PF00324">
    <property type="entry name" value="AA_permease"/>
    <property type="match status" value="1"/>
</dbReference>
<dbReference type="AlphaFoldDB" id="A0A1U7PNN8"/>
<dbReference type="RefSeq" id="WP_407643858.1">
    <property type="nucleotide sequence ID" value="NZ_FTPL01000001.1"/>
</dbReference>
<keyword evidence="10" id="KW-1185">Reference proteome</keyword>
<feature type="transmembrane region" description="Helical" evidence="7">
    <location>
        <begin position="207"/>
        <end position="230"/>
    </location>
</feature>
<feature type="transmembrane region" description="Helical" evidence="7">
    <location>
        <begin position="368"/>
        <end position="388"/>
    </location>
</feature>
<dbReference type="PANTHER" id="PTHR43495">
    <property type="entry name" value="GABA PERMEASE"/>
    <property type="match status" value="1"/>
</dbReference>
<dbReference type="EMBL" id="FTPL01000001">
    <property type="protein sequence ID" value="SIT75422.1"/>
    <property type="molecule type" value="Genomic_DNA"/>
</dbReference>
<feature type="transmembrane region" description="Helical" evidence="7">
    <location>
        <begin position="55"/>
        <end position="74"/>
    </location>
</feature>
<reference evidence="10" key="1">
    <citation type="submission" date="2017-01" db="EMBL/GenBank/DDBJ databases">
        <authorList>
            <person name="Varghese N."/>
            <person name="Submissions S."/>
        </authorList>
    </citation>
    <scope>NUCLEOTIDE SEQUENCE [LARGE SCALE GENOMIC DNA]</scope>
    <source>
        <strain evidence="10">MNA4</strain>
    </source>
</reference>
<keyword evidence="2" id="KW-0813">Transport</keyword>
<evidence type="ECO:0000256" key="4">
    <source>
        <dbReference type="ARBA" id="ARBA00022970"/>
    </source>
</evidence>
<dbReference type="GO" id="GO:0005886">
    <property type="term" value="C:plasma membrane"/>
    <property type="evidence" value="ECO:0007669"/>
    <property type="project" value="UniProtKB-SubCell"/>
</dbReference>
<sequence length="477" mass="51375">MPQQTEQQVPGPELSDTGMKRDLKTRHIAMISIAGVIGAGLFIGSGAVINSAGPGAILSYAFAGLIVVLVMRMLGEMSAANPTSGSFSTYASEAIGPWAGFAIGWLYWFFWVVVIAIEALAGAAIIQYWLPDFPIWLMSLILTVALTATNLFSVKSFGEFEYWFSLIKVVAITLFLVLGVAVLFGWYPGVSAPGTVNLIGEGGFMPSGFGAIMLGITVVIFSFMGTEIVAIAAGESENPVKAVRTATNSVVWRILIFYIGSIAIVVTLLPWNSANILVSPFVAVLDHIGIPAAAQIMNFVVLTAVLSCLNSALYANSRMLFGMAQKGDAPKAFLKLSKNGVPARAILFSTVFAYFAVILDFISPDKVFLFLINSSGAVALLVYLIICVSQLRMRRRLEAENKQLAVKMWLFPYLTYATIAVVAGIYLAMFFIPSTRIQVILTSIVAIGVVGIYFLFYRKKAAVGYGKTPVGVQRSPE</sequence>
<evidence type="ECO:0000313" key="10">
    <source>
        <dbReference type="Proteomes" id="UP000187550"/>
    </source>
</evidence>
<dbReference type="Gene3D" id="1.20.1740.10">
    <property type="entry name" value="Amino acid/polyamine transporter I"/>
    <property type="match status" value="1"/>
</dbReference>
<feature type="transmembrane region" description="Helical" evidence="7">
    <location>
        <begin position="166"/>
        <end position="187"/>
    </location>
</feature>
<evidence type="ECO:0000256" key="3">
    <source>
        <dbReference type="ARBA" id="ARBA00022692"/>
    </source>
</evidence>
<feature type="transmembrane region" description="Helical" evidence="7">
    <location>
        <begin position="341"/>
        <end position="362"/>
    </location>
</feature>
<comment type="subcellular location">
    <subcellularLocation>
        <location evidence="1">Cell membrane</location>
        <topology evidence="1">Multi-pass membrane protein</topology>
    </subcellularLocation>
</comment>
<feature type="transmembrane region" description="Helical" evidence="7">
    <location>
        <begin position="292"/>
        <end position="315"/>
    </location>
</feature>
<evidence type="ECO:0000259" key="8">
    <source>
        <dbReference type="Pfam" id="PF00324"/>
    </source>
</evidence>
<protein>
    <submittedName>
        <fullName evidence="9">Gamma-aminobutyrate:proton symporter, AAT family</fullName>
    </submittedName>
</protein>
<feature type="transmembrane region" description="Helical" evidence="7">
    <location>
        <begin position="437"/>
        <end position="457"/>
    </location>
</feature>
<name>A0A1U7PNN8_9BACI</name>
<evidence type="ECO:0000256" key="7">
    <source>
        <dbReference type="SAM" id="Phobius"/>
    </source>
</evidence>
<evidence type="ECO:0000256" key="6">
    <source>
        <dbReference type="ARBA" id="ARBA00023136"/>
    </source>
</evidence>
<dbReference type="InterPro" id="IPR004841">
    <property type="entry name" value="AA-permease/SLC12A_dom"/>
</dbReference>
<feature type="domain" description="Amino acid permease/ SLC12A" evidence="8">
    <location>
        <begin position="27"/>
        <end position="461"/>
    </location>
</feature>
<evidence type="ECO:0000256" key="1">
    <source>
        <dbReference type="ARBA" id="ARBA00004651"/>
    </source>
</evidence>
<dbReference type="GO" id="GO:0006865">
    <property type="term" value="P:amino acid transport"/>
    <property type="evidence" value="ECO:0007669"/>
    <property type="project" value="UniProtKB-KW"/>
</dbReference>
<dbReference type="PROSITE" id="PS00218">
    <property type="entry name" value="AMINO_ACID_PERMEASE_1"/>
    <property type="match status" value="1"/>
</dbReference>
<feature type="transmembrane region" description="Helical" evidence="7">
    <location>
        <begin position="250"/>
        <end position="272"/>
    </location>
</feature>
<keyword evidence="5 7" id="KW-1133">Transmembrane helix</keyword>
<organism evidence="9 10">
    <name type="scientific">Edaphobacillus lindanitolerans</name>
    <dbReference type="NCBI Taxonomy" id="550447"/>
    <lineage>
        <taxon>Bacteria</taxon>
        <taxon>Bacillati</taxon>
        <taxon>Bacillota</taxon>
        <taxon>Bacilli</taxon>
        <taxon>Bacillales</taxon>
        <taxon>Bacillaceae</taxon>
        <taxon>Edaphobacillus</taxon>
    </lineage>
</organism>
<feature type="transmembrane region" description="Helical" evidence="7">
    <location>
        <begin position="135"/>
        <end position="154"/>
    </location>
</feature>
<proteinExistence type="predicted"/>
<gene>
    <name evidence="9" type="ORF">SAMN05428946_1161</name>
</gene>
<keyword evidence="4" id="KW-0029">Amino-acid transport</keyword>
<feature type="transmembrane region" description="Helical" evidence="7">
    <location>
        <begin position="409"/>
        <end position="431"/>
    </location>
</feature>
<dbReference type="STRING" id="550447.SAMN05428946_1161"/>
<evidence type="ECO:0000313" key="9">
    <source>
        <dbReference type="EMBL" id="SIT75422.1"/>
    </source>
</evidence>
<feature type="transmembrane region" description="Helical" evidence="7">
    <location>
        <begin position="28"/>
        <end position="49"/>
    </location>
</feature>
<dbReference type="PANTHER" id="PTHR43495:SF5">
    <property type="entry name" value="GAMMA-AMINOBUTYRIC ACID PERMEASE"/>
    <property type="match status" value="1"/>
</dbReference>
<keyword evidence="6 7" id="KW-0472">Membrane</keyword>
<dbReference type="FunFam" id="1.20.1740.10:FF:000001">
    <property type="entry name" value="Amino acid permease"/>
    <property type="match status" value="1"/>
</dbReference>
<accession>A0A1U7PNN8</accession>